<dbReference type="GO" id="GO:0005829">
    <property type="term" value="C:cytosol"/>
    <property type="evidence" value="ECO:0007669"/>
    <property type="project" value="TreeGrafter"/>
</dbReference>
<dbReference type="InterPro" id="IPR029033">
    <property type="entry name" value="His_PPase_superfam"/>
</dbReference>
<dbReference type="InterPro" id="IPR051695">
    <property type="entry name" value="Phosphoglycerate_Mutase"/>
</dbReference>
<reference evidence="4 5" key="1">
    <citation type="submission" date="2018-11" db="EMBL/GenBank/DDBJ databases">
        <authorList>
            <person name="Na S.W."/>
            <person name="Baik M."/>
        </authorList>
    </citation>
    <scope>NUCLEOTIDE SEQUENCE [LARGE SCALE GENOMIC DNA]</scope>
    <source>
        <strain evidence="4 5">E39</strain>
    </source>
</reference>
<dbReference type="Pfam" id="PF00300">
    <property type="entry name" value="His_Phos_1"/>
    <property type="match status" value="1"/>
</dbReference>
<keyword evidence="5" id="KW-1185">Reference proteome</keyword>
<evidence type="ECO:0000313" key="5">
    <source>
        <dbReference type="Proteomes" id="UP000249375"/>
    </source>
</evidence>
<dbReference type="Gene3D" id="3.40.50.1240">
    <property type="entry name" value="Phosphoglycerate mutase-like"/>
    <property type="match status" value="1"/>
</dbReference>
<evidence type="ECO:0000256" key="3">
    <source>
        <dbReference type="PIRSR" id="PIRSR613078-2"/>
    </source>
</evidence>
<dbReference type="InterPro" id="IPR001345">
    <property type="entry name" value="PG/BPGM_mutase_AS"/>
</dbReference>
<dbReference type="GO" id="GO:0045820">
    <property type="term" value="P:negative regulation of glycolytic process"/>
    <property type="evidence" value="ECO:0007669"/>
    <property type="project" value="TreeGrafter"/>
</dbReference>
<dbReference type="RefSeq" id="WP_111898645.1">
    <property type="nucleotide sequence ID" value="NZ_CP033459.1"/>
</dbReference>
<evidence type="ECO:0000256" key="1">
    <source>
        <dbReference type="ARBA" id="ARBA00022801"/>
    </source>
</evidence>
<dbReference type="AlphaFoldDB" id="A0A5P8E576"/>
<dbReference type="KEGG" id="alq:C7Y71_002945"/>
<dbReference type="CDD" id="cd07067">
    <property type="entry name" value="HP_PGM_like"/>
    <property type="match status" value="1"/>
</dbReference>
<dbReference type="PANTHER" id="PTHR46517">
    <property type="entry name" value="FRUCTOSE-2,6-BISPHOSPHATASE TIGAR"/>
    <property type="match status" value="1"/>
</dbReference>
<accession>A0A5P8E576</accession>
<feature type="binding site" evidence="3">
    <location>
        <begin position="8"/>
        <end position="15"/>
    </location>
    <ligand>
        <name>substrate</name>
    </ligand>
</feature>
<dbReference type="SMART" id="SM00855">
    <property type="entry name" value="PGAM"/>
    <property type="match status" value="1"/>
</dbReference>
<dbReference type="SUPFAM" id="SSF53254">
    <property type="entry name" value="Phosphoglycerate mutase-like"/>
    <property type="match status" value="1"/>
</dbReference>
<feature type="active site" description="Tele-phosphohistidine intermediate" evidence="2">
    <location>
        <position position="9"/>
    </location>
</feature>
<feature type="binding site" evidence="3">
    <location>
        <position position="58"/>
    </location>
    <ligand>
        <name>substrate</name>
    </ligand>
</feature>
<protein>
    <submittedName>
        <fullName evidence="4">Histidine phosphatase family protein</fullName>
    </submittedName>
</protein>
<dbReference type="InterPro" id="IPR013078">
    <property type="entry name" value="His_Pase_superF_clade-1"/>
</dbReference>
<sequence>MTTLYLSRHGETEENLARIFQGCLPGRLTERGREQAIEMGKSLLGVPIDCIVSSDLQRATDTVDLINNTLHLPVFTTPLLRERDWGEITGLKIGSVNVDDYESVETVAAMTQRAAEALHFFRTEFAGKRVLVVSHGLFMRCLRGVAEGKSIQEVERWQNCQVVRLDLC</sequence>
<organism evidence="4 5">
    <name type="scientific">Pseudoprevotella muciniphila</name>
    <dbReference type="NCBI Taxonomy" id="2133944"/>
    <lineage>
        <taxon>Bacteria</taxon>
        <taxon>Pseudomonadati</taxon>
        <taxon>Bacteroidota</taxon>
        <taxon>Bacteroidia</taxon>
        <taxon>Bacteroidales</taxon>
        <taxon>Prevotellaceae</taxon>
        <taxon>Pseudoprevotella</taxon>
    </lineage>
</organism>
<name>A0A5P8E576_9BACT</name>
<evidence type="ECO:0000256" key="2">
    <source>
        <dbReference type="PIRSR" id="PIRSR613078-1"/>
    </source>
</evidence>
<keyword evidence="1" id="KW-0378">Hydrolase</keyword>
<dbReference type="Proteomes" id="UP000249375">
    <property type="component" value="Chromosome"/>
</dbReference>
<proteinExistence type="predicted"/>
<dbReference type="GO" id="GO:0043456">
    <property type="term" value="P:regulation of pentose-phosphate shunt"/>
    <property type="evidence" value="ECO:0007669"/>
    <property type="project" value="TreeGrafter"/>
</dbReference>
<gene>
    <name evidence="4" type="ORF">C7Y71_002945</name>
</gene>
<dbReference type="PROSITE" id="PS00175">
    <property type="entry name" value="PG_MUTASE"/>
    <property type="match status" value="1"/>
</dbReference>
<evidence type="ECO:0000313" key="4">
    <source>
        <dbReference type="EMBL" id="QFQ12060.1"/>
    </source>
</evidence>
<feature type="active site" description="Proton donor/acceptor" evidence="2">
    <location>
        <position position="82"/>
    </location>
</feature>
<dbReference type="EMBL" id="CP033459">
    <property type="protein sequence ID" value="QFQ12060.1"/>
    <property type="molecule type" value="Genomic_DNA"/>
</dbReference>
<dbReference type="OrthoDB" id="9782128at2"/>
<dbReference type="PANTHER" id="PTHR46517:SF1">
    <property type="entry name" value="FRUCTOSE-2,6-BISPHOSPHATASE TIGAR"/>
    <property type="match status" value="1"/>
</dbReference>
<dbReference type="GO" id="GO:0004331">
    <property type="term" value="F:fructose-2,6-bisphosphate 2-phosphatase activity"/>
    <property type="evidence" value="ECO:0007669"/>
    <property type="project" value="TreeGrafter"/>
</dbReference>